<protein>
    <submittedName>
        <fullName evidence="2">Uncharacterized protein</fullName>
    </submittedName>
</protein>
<feature type="region of interest" description="Disordered" evidence="1">
    <location>
        <begin position="81"/>
        <end position="102"/>
    </location>
</feature>
<name>A0AAV9Q8C3_9PEZI</name>
<comment type="caution">
    <text evidence="2">The sequence shown here is derived from an EMBL/GenBank/DDBJ whole genome shotgun (WGS) entry which is preliminary data.</text>
</comment>
<accession>A0AAV9Q8C3</accession>
<dbReference type="EMBL" id="JAXLQG010000010">
    <property type="protein sequence ID" value="KAK5535297.1"/>
    <property type="molecule type" value="Genomic_DNA"/>
</dbReference>
<evidence type="ECO:0000313" key="2">
    <source>
        <dbReference type="EMBL" id="KAK5535297.1"/>
    </source>
</evidence>
<dbReference type="Proteomes" id="UP001345827">
    <property type="component" value="Unassembled WGS sequence"/>
</dbReference>
<reference evidence="2 3" key="1">
    <citation type="submission" date="2023-06" db="EMBL/GenBank/DDBJ databases">
        <title>Black Yeasts Isolated from many extreme environments.</title>
        <authorList>
            <person name="Coleine C."/>
            <person name="Stajich J.E."/>
            <person name="Selbmann L."/>
        </authorList>
    </citation>
    <scope>NUCLEOTIDE SEQUENCE [LARGE SCALE GENOMIC DNA]</scope>
    <source>
        <strain evidence="2 3">CCFEE 5887</strain>
    </source>
</reference>
<dbReference type="AlphaFoldDB" id="A0AAV9Q8C3"/>
<evidence type="ECO:0000313" key="3">
    <source>
        <dbReference type="Proteomes" id="UP001345827"/>
    </source>
</evidence>
<keyword evidence="3" id="KW-1185">Reference proteome</keyword>
<proteinExistence type="predicted"/>
<evidence type="ECO:0000256" key="1">
    <source>
        <dbReference type="SAM" id="MobiDB-lite"/>
    </source>
</evidence>
<gene>
    <name evidence="2" type="ORF">LTR25_006305</name>
</gene>
<organism evidence="2 3">
    <name type="scientific">Vermiconidia calcicola</name>
    <dbReference type="NCBI Taxonomy" id="1690605"/>
    <lineage>
        <taxon>Eukaryota</taxon>
        <taxon>Fungi</taxon>
        <taxon>Dikarya</taxon>
        <taxon>Ascomycota</taxon>
        <taxon>Pezizomycotina</taxon>
        <taxon>Dothideomycetes</taxon>
        <taxon>Dothideomycetidae</taxon>
        <taxon>Mycosphaerellales</taxon>
        <taxon>Extremaceae</taxon>
        <taxon>Vermiconidia</taxon>
    </lineage>
</organism>
<sequence>MAHLFQFVKLVPTVFVESADLDHLDTKIANVATVEDLLPAKFFVHFCINHWDEKWPRVTRPPLEAQEVPYLTPEEAVQIESKGQPFLTKRPSQPSGAETEYEDMEDDAMDFDIDMEAIKKLQDADPERYSRLQDHSLSSMDRMALNRKQIVIDHPLPPFPAEPPPPTALSRHRAWCGCQN</sequence>